<feature type="transmembrane region" description="Helical" evidence="1">
    <location>
        <begin position="44"/>
        <end position="63"/>
    </location>
</feature>
<protein>
    <submittedName>
        <fullName evidence="2">Uncharacterized protein</fullName>
    </submittedName>
</protein>
<proteinExistence type="predicted"/>
<keyword evidence="1" id="KW-0472">Membrane</keyword>
<organism evidence="2 3">
    <name type="scientific">Metabacillus rhizolycopersici</name>
    <dbReference type="NCBI Taxonomy" id="2875709"/>
    <lineage>
        <taxon>Bacteria</taxon>
        <taxon>Bacillati</taxon>
        <taxon>Bacillota</taxon>
        <taxon>Bacilli</taxon>
        <taxon>Bacillales</taxon>
        <taxon>Bacillaceae</taxon>
        <taxon>Metabacillus</taxon>
    </lineage>
</organism>
<feature type="transmembrane region" description="Helical" evidence="1">
    <location>
        <begin position="69"/>
        <end position="87"/>
    </location>
</feature>
<accession>A0ABS7UQI6</accession>
<gene>
    <name evidence="2" type="ORF">K9V48_09940</name>
</gene>
<feature type="transmembrane region" description="Helical" evidence="1">
    <location>
        <begin position="124"/>
        <end position="144"/>
    </location>
</feature>
<feature type="transmembrane region" description="Helical" evidence="1">
    <location>
        <begin position="12"/>
        <end position="32"/>
    </location>
</feature>
<keyword evidence="1" id="KW-0812">Transmembrane</keyword>
<evidence type="ECO:0000313" key="3">
    <source>
        <dbReference type="Proteomes" id="UP001165287"/>
    </source>
</evidence>
<dbReference type="RefSeq" id="WP_224138801.1">
    <property type="nucleotide sequence ID" value="NZ_JAIQUM010000017.1"/>
</dbReference>
<reference evidence="2" key="1">
    <citation type="submission" date="2024-05" db="EMBL/GenBank/DDBJ databases">
        <title>Metabacillus sp. nov., isolated from the rhizosphere soil of tomato plants.</title>
        <authorList>
            <person name="Ma R."/>
        </authorList>
    </citation>
    <scope>NUCLEOTIDE SEQUENCE</scope>
    <source>
        <strain evidence="2">DBTR6</strain>
    </source>
</reference>
<dbReference type="Proteomes" id="UP001165287">
    <property type="component" value="Unassembled WGS sequence"/>
</dbReference>
<name>A0ABS7UQI6_9BACI</name>
<evidence type="ECO:0000313" key="2">
    <source>
        <dbReference type="EMBL" id="MBZ5750562.1"/>
    </source>
</evidence>
<keyword evidence="3" id="KW-1185">Reference proteome</keyword>
<feature type="transmembrane region" description="Helical" evidence="1">
    <location>
        <begin position="99"/>
        <end position="118"/>
    </location>
</feature>
<evidence type="ECO:0000256" key="1">
    <source>
        <dbReference type="SAM" id="Phobius"/>
    </source>
</evidence>
<sequence>MFYLVTGGVSMLFINSILIFIYLAFYILIVYPKKQYIQSMLAKMICMTIGMTSSLLIGLMAGVVLQGNFAISTIVAIVISFVIAFLIGSPFGSMASMEALCSSLMGAMMGAMVGEMLPSEGVNVLLFFMDSIFIVSMAYVFILIKKEEQKSNTLAPKRNSSFSVIFTIIIPILIIGAIHFIDNKGLQNQSEKIDHSQMHH</sequence>
<dbReference type="EMBL" id="JAIQUM010000017">
    <property type="protein sequence ID" value="MBZ5750562.1"/>
    <property type="molecule type" value="Genomic_DNA"/>
</dbReference>
<keyword evidence="1" id="KW-1133">Transmembrane helix</keyword>
<feature type="transmembrane region" description="Helical" evidence="1">
    <location>
        <begin position="164"/>
        <end position="181"/>
    </location>
</feature>
<comment type="caution">
    <text evidence="2">The sequence shown here is derived from an EMBL/GenBank/DDBJ whole genome shotgun (WGS) entry which is preliminary data.</text>
</comment>